<evidence type="ECO:0000256" key="2">
    <source>
        <dbReference type="ARBA" id="ARBA00005236"/>
    </source>
</evidence>
<feature type="transmembrane region" description="Helical" evidence="8">
    <location>
        <begin position="278"/>
        <end position="302"/>
    </location>
</feature>
<feature type="transmembrane region" description="Helical" evidence="8">
    <location>
        <begin position="322"/>
        <end position="348"/>
    </location>
</feature>
<dbReference type="Proteomes" id="UP000252132">
    <property type="component" value="Unassembled WGS sequence"/>
</dbReference>
<evidence type="ECO:0000259" key="9">
    <source>
        <dbReference type="Pfam" id="PF02687"/>
    </source>
</evidence>
<dbReference type="GO" id="GO:0044874">
    <property type="term" value="P:lipoprotein localization to outer membrane"/>
    <property type="evidence" value="ECO:0007669"/>
    <property type="project" value="TreeGrafter"/>
</dbReference>
<comment type="similarity">
    <text evidence="2">Belongs to the ABC-4 integral membrane protein family. LolC/E subfamily.</text>
</comment>
<protein>
    <submittedName>
        <fullName evidence="11">Lipoprotein-releasing ABC transporter permease subunit</fullName>
    </submittedName>
</protein>
<evidence type="ECO:0000256" key="4">
    <source>
        <dbReference type="ARBA" id="ARBA00022475"/>
    </source>
</evidence>
<name>A0A368DZU8_9PROT</name>
<proteinExistence type="inferred from homology"/>
<dbReference type="Pfam" id="PF02687">
    <property type="entry name" value="FtsX"/>
    <property type="match status" value="1"/>
</dbReference>
<evidence type="ECO:0000313" key="11">
    <source>
        <dbReference type="EMBL" id="RCL76721.1"/>
    </source>
</evidence>
<dbReference type="AlphaFoldDB" id="A0A368DZU8"/>
<evidence type="ECO:0000256" key="1">
    <source>
        <dbReference type="ARBA" id="ARBA00004651"/>
    </source>
</evidence>
<evidence type="ECO:0000256" key="7">
    <source>
        <dbReference type="ARBA" id="ARBA00023136"/>
    </source>
</evidence>
<keyword evidence="11" id="KW-0449">Lipoprotein</keyword>
<keyword evidence="7 8" id="KW-0472">Membrane</keyword>
<organism evidence="11 12">
    <name type="scientific">PS1 clade bacterium</name>
    <dbReference type="NCBI Taxonomy" id="2175152"/>
    <lineage>
        <taxon>Bacteria</taxon>
        <taxon>Pseudomonadati</taxon>
        <taxon>Pseudomonadota</taxon>
        <taxon>Alphaproteobacteria</taxon>
        <taxon>PS1 clade</taxon>
    </lineage>
</organism>
<feature type="transmembrane region" description="Helical" evidence="8">
    <location>
        <begin position="387"/>
        <end position="407"/>
    </location>
</feature>
<dbReference type="InterPro" id="IPR051447">
    <property type="entry name" value="Lipoprotein-release_system"/>
</dbReference>
<evidence type="ECO:0000256" key="5">
    <source>
        <dbReference type="ARBA" id="ARBA00022692"/>
    </source>
</evidence>
<dbReference type="PANTHER" id="PTHR30489">
    <property type="entry name" value="LIPOPROTEIN-RELEASING SYSTEM TRANSMEMBRANE PROTEIN LOLE"/>
    <property type="match status" value="1"/>
</dbReference>
<dbReference type="EMBL" id="QOQF01000018">
    <property type="protein sequence ID" value="RCL76721.1"/>
    <property type="molecule type" value="Genomic_DNA"/>
</dbReference>
<dbReference type="InterPro" id="IPR003838">
    <property type="entry name" value="ABC3_permease_C"/>
</dbReference>
<keyword evidence="6 8" id="KW-1133">Transmembrane helix</keyword>
<evidence type="ECO:0000256" key="3">
    <source>
        <dbReference type="ARBA" id="ARBA00022448"/>
    </source>
</evidence>
<evidence type="ECO:0000256" key="6">
    <source>
        <dbReference type="ARBA" id="ARBA00022989"/>
    </source>
</evidence>
<dbReference type="PANTHER" id="PTHR30489:SF0">
    <property type="entry name" value="LIPOPROTEIN-RELEASING SYSTEM TRANSMEMBRANE PROTEIN LOLE"/>
    <property type="match status" value="1"/>
</dbReference>
<accession>A0A368DZU8</accession>
<sequence>MTGFFNRFEWQIAGRYIRSRRREGVISLIAWASFLGIMIGVATLIIVMAVMNGFRADLLERILGVGGHAVVRPYGGAFQSQSAVVDRLVQLNGVQRLTPVLEAQVMVSVGTTARGAILRGVDKARIPELPVLTDNKVLGDLSRVGQIESAAPGLAIGQRMAEIYGLEIGMPISLIAPKGAKTPFGTAPRVRQYSVESIFEVGLSDYDATFIYTDMDTVSALTGTSKDMAALEIVVVQPDKIQDLRPAIDQAVGEAGWVRDWQQTNAALSGALKVERNVMFLILTMILLVASLNIVSGLVMLVKDKSRDIAILRTMGMKRGAVLRIFFITGASIGVVGTLVGVIVGVVFCQNIEAIRQLITTLTGTELFPSEIYFLNELPAKIIVEDVVMVAGLSLALSFLSTLYPSWRAASLAPVEVLRND</sequence>
<evidence type="ECO:0000256" key="8">
    <source>
        <dbReference type="SAM" id="Phobius"/>
    </source>
</evidence>
<keyword evidence="5 8" id="KW-0812">Transmembrane</keyword>
<dbReference type="NCBIfam" id="TIGR02212">
    <property type="entry name" value="lolCE"/>
    <property type="match status" value="1"/>
</dbReference>
<keyword evidence="3" id="KW-0813">Transport</keyword>
<dbReference type="Pfam" id="PF12704">
    <property type="entry name" value="MacB_PCD"/>
    <property type="match status" value="1"/>
</dbReference>
<dbReference type="InterPro" id="IPR011925">
    <property type="entry name" value="LolCE_TM"/>
</dbReference>
<comment type="caution">
    <text evidence="11">The sequence shown here is derived from an EMBL/GenBank/DDBJ whole genome shotgun (WGS) entry which is preliminary data.</text>
</comment>
<keyword evidence="4" id="KW-1003">Cell membrane</keyword>
<feature type="domain" description="ABC3 transporter permease C-terminal" evidence="9">
    <location>
        <begin position="281"/>
        <end position="413"/>
    </location>
</feature>
<comment type="subcellular location">
    <subcellularLocation>
        <location evidence="1">Cell membrane</location>
        <topology evidence="1">Multi-pass membrane protein</topology>
    </subcellularLocation>
</comment>
<evidence type="ECO:0000259" key="10">
    <source>
        <dbReference type="Pfam" id="PF12704"/>
    </source>
</evidence>
<gene>
    <name evidence="11" type="ORF">DBW69_04995</name>
</gene>
<evidence type="ECO:0000313" key="12">
    <source>
        <dbReference type="Proteomes" id="UP000252132"/>
    </source>
</evidence>
<dbReference type="GO" id="GO:0098797">
    <property type="term" value="C:plasma membrane protein complex"/>
    <property type="evidence" value="ECO:0007669"/>
    <property type="project" value="TreeGrafter"/>
</dbReference>
<dbReference type="InterPro" id="IPR025857">
    <property type="entry name" value="MacB_PCD"/>
</dbReference>
<dbReference type="GO" id="GO:0042953">
    <property type="term" value="P:lipoprotein transport"/>
    <property type="evidence" value="ECO:0007669"/>
    <property type="project" value="InterPro"/>
</dbReference>
<feature type="transmembrane region" description="Helical" evidence="8">
    <location>
        <begin position="25"/>
        <end position="51"/>
    </location>
</feature>
<reference evidence="11 12" key="1">
    <citation type="journal article" date="2018" name="Microbiome">
        <title>Fine metagenomic profile of the Mediterranean stratified and mixed water columns revealed by assembly and recruitment.</title>
        <authorList>
            <person name="Haro-Moreno J.M."/>
            <person name="Lopez-Perez M."/>
            <person name="De La Torre J.R."/>
            <person name="Picazo A."/>
            <person name="Camacho A."/>
            <person name="Rodriguez-Valera F."/>
        </authorList>
    </citation>
    <scope>NUCLEOTIDE SEQUENCE [LARGE SCALE GENOMIC DNA]</scope>
    <source>
        <strain evidence="11">MED-G55</strain>
    </source>
</reference>
<feature type="domain" description="MacB-like periplasmic core" evidence="10">
    <location>
        <begin position="33"/>
        <end position="224"/>
    </location>
</feature>